<comment type="caution">
    <text evidence="2">The sequence shown here is derived from an EMBL/GenBank/DDBJ whole genome shotgun (WGS) entry which is preliminary data.</text>
</comment>
<dbReference type="Pfam" id="PF13474">
    <property type="entry name" value="SnoaL_3"/>
    <property type="match status" value="1"/>
</dbReference>
<dbReference type="InterPro" id="IPR032710">
    <property type="entry name" value="NTF2-like_dom_sf"/>
</dbReference>
<sequence length="141" mass="15944">MKQDAEATITAYYDALREGDALSSFFAESLAIVKISLSDRHVGYPDVADELSEQTATTDDWSVESHDLSVTTRDDYGWFHDDVTLAWTDTTLDTDYEFETRWTGTLEANEADGTWQFVSLHVSAPEADLKTDEDELFNWDA</sequence>
<dbReference type="OrthoDB" id="224281at2157"/>
<accession>A0A8J8PD72</accession>
<evidence type="ECO:0000259" key="1">
    <source>
        <dbReference type="Pfam" id="PF13474"/>
    </source>
</evidence>
<dbReference type="SUPFAM" id="SSF54427">
    <property type="entry name" value="NTF2-like"/>
    <property type="match status" value="1"/>
</dbReference>
<name>A0A8J8PD72_9EURY</name>
<feature type="domain" description="SnoaL-like" evidence="1">
    <location>
        <begin position="6"/>
        <end position="125"/>
    </location>
</feature>
<dbReference type="EMBL" id="RKLU01000002">
    <property type="protein sequence ID" value="TQQ83052.1"/>
    <property type="molecule type" value="Genomic_DNA"/>
</dbReference>
<evidence type="ECO:0000313" key="2">
    <source>
        <dbReference type="EMBL" id="TQQ83052.1"/>
    </source>
</evidence>
<gene>
    <name evidence="2" type="ORF">EGH24_06365</name>
</gene>
<proteinExistence type="predicted"/>
<reference evidence="2" key="1">
    <citation type="submission" date="2019-02" db="EMBL/GenBank/DDBJ databases">
        <title>Halonotius sp. a new haloarchaeum isolated from saline soil.</title>
        <authorList>
            <person name="Duran-Viseras A."/>
            <person name="Sanchez-Porro C."/>
            <person name="Ventosa A."/>
        </authorList>
    </citation>
    <scope>NUCLEOTIDE SEQUENCE</scope>
    <source>
        <strain evidence="2">F15B</strain>
    </source>
</reference>
<dbReference type="Proteomes" id="UP000705823">
    <property type="component" value="Unassembled WGS sequence"/>
</dbReference>
<dbReference type="Gene3D" id="3.10.450.50">
    <property type="match status" value="1"/>
</dbReference>
<dbReference type="RefSeq" id="WP_142979316.1">
    <property type="nucleotide sequence ID" value="NZ_RKLU01000002.1"/>
</dbReference>
<dbReference type="InterPro" id="IPR037401">
    <property type="entry name" value="SnoaL-like"/>
</dbReference>
<protein>
    <recommendedName>
        <fullName evidence="1">SnoaL-like domain-containing protein</fullName>
    </recommendedName>
</protein>
<keyword evidence="3" id="KW-1185">Reference proteome</keyword>
<organism evidence="2 3">
    <name type="scientific">Halonotius terrestris</name>
    <dbReference type="NCBI Taxonomy" id="2487750"/>
    <lineage>
        <taxon>Archaea</taxon>
        <taxon>Methanobacteriati</taxon>
        <taxon>Methanobacteriota</taxon>
        <taxon>Stenosarchaea group</taxon>
        <taxon>Halobacteria</taxon>
        <taxon>Halobacteriales</taxon>
        <taxon>Haloferacaceae</taxon>
        <taxon>Halonotius</taxon>
    </lineage>
</organism>
<dbReference type="AlphaFoldDB" id="A0A8J8PD72"/>
<evidence type="ECO:0000313" key="3">
    <source>
        <dbReference type="Proteomes" id="UP000705823"/>
    </source>
</evidence>